<protein>
    <recommendedName>
        <fullName evidence="4">DUF1760-domain-containing protein</fullName>
    </recommendedName>
</protein>
<dbReference type="InterPro" id="IPR013877">
    <property type="entry name" value="YAP-bd/ALF4/Glomulin"/>
</dbReference>
<dbReference type="Pfam" id="PF08568">
    <property type="entry name" value="Kinetochor_Ybp2"/>
    <property type="match status" value="2"/>
</dbReference>
<dbReference type="PANTHER" id="PTHR28020:SF1">
    <property type="entry name" value="YAP1-BINDING PROTEIN 1-RELATED"/>
    <property type="match status" value="1"/>
</dbReference>
<reference evidence="2" key="2">
    <citation type="journal article" date="2023" name="IMA Fungus">
        <title>Comparative genomic study of the Penicillium genus elucidates a diverse pangenome and 15 lateral gene transfer events.</title>
        <authorList>
            <person name="Petersen C."/>
            <person name="Sorensen T."/>
            <person name="Nielsen M.R."/>
            <person name="Sondergaard T.E."/>
            <person name="Sorensen J.L."/>
            <person name="Fitzpatrick D.A."/>
            <person name="Frisvad J.C."/>
            <person name="Nielsen K.L."/>
        </authorList>
    </citation>
    <scope>NUCLEOTIDE SEQUENCE</scope>
    <source>
        <strain evidence="2">IBT 21917</strain>
    </source>
</reference>
<accession>A0A9W9I3N2</accession>
<sequence length="587" mass="64880">MEEDPLVQALPPATDYLTYLTLLEYQLTPERLPLLHQLLQDERLTTNIGWDLVNLLLPMLPASTDCLHDVARLGNPREVILRASEALMHLQPDEEEEDEGSDDEEKPLPLHILKFNCLLAMLSVLHSRIKTKSPSRFIATSLQAALEAYTTMPTDETTLALLEFLRDVSPNKRPAPPPRAPSESSVLRVAQASAPDPEAEATSPSPSADNETTLVRKFIQFGLLELLKSYLLSFSSPMDPGLSWTIRMQENLHPALRLPGRSQTDAYAGDKELKERDMIMGKILRHGSLLLLAARIAGATLFSSGHSTPTLPVFPDLASIFRHFLGDQDNLDEVAFGQPQALLDSLLALTVHAIKNPIPAPSSDAEFKDFLIALTACTARQSHAIIRQIPTTLIRKVLEDNNLRSVRESAIEWLKEEVLGTSAEISQATIFHDPLYLWTLFPLLFQAAKDAAGSGLVDSWAQLTQTDGSLLHSALNLYYLLLLSPQRDHLQLEKTVLYFRSQVSGPLRELFQTIEADLPVNGGDGAIEATVGEDICQLGVARSVGLIGLTLDQIDEVISDAFDETELGSYSEADDVRVKEIRRETDI</sequence>
<reference evidence="2" key="1">
    <citation type="submission" date="2022-11" db="EMBL/GenBank/DDBJ databases">
        <authorList>
            <person name="Petersen C."/>
        </authorList>
    </citation>
    <scope>NUCLEOTIDE SEQUENCE</scope>
    <source>
        <strain evidence="2">IBT 21917</strain>
    </source>
</reference>
<evidence type="ECO:0000313" key="3">
    <source>
        <dbReference type="Proteomes" id="UP001146351"/>
    </source>
</evidence>
<dbReference type="Proteomes" id="UP001146351">
    <property type="component" value="Unassembled WGS sequence"/>
</dbReference>
<dbReference type="OrthoDB" id="5396786at2759"/>
<evidence type="ECO:0000256" key="1">
    <source>
        <dbReference type="SAM" id="MobiDB-lite"/>
    </source>
</evidence>
<evidence type="ECO:0000313" key="2">
    <source>
        <dbReference type="EMBL" id="KAJ5166018.1"/>
    </source>
</evidence>
<dbReference type="AlphaFoldDB" id="A0A9W9I3N2"/>
<proteinExistence type="predicted"/>
<name>A0A9W9I3N2_9EURO</name>
<dbReference type="InterPro" id="IPR040347">
    <property type="entry name" value="YBP1/2"/>
</dbReference>
<feature type="region of interest" description="Disordered" evidence="1">
    <location>
        <begin position="170"/>
        <end position="209"/>
    </location>
</feature>
<dbReference type="EMBL" id="JAPQKO010000004">
    <property type="protein sequence ID" value="KAJ5166018.1"/>
    <property type="molecule type" value="Genomic_DNA"/>
</dbReference>
<dbReference type="PANTHER" id="PTHR28020">
    <property type="entry name" value="YAP1-BINDING PROTEIN 1-RELATED"/>
    <property type="match status" value="1"/>
</dbReference>
<gene>
    <name evidence="2" type="ORF">N7492_006314</name>
</gene>
<comment type="caution">
    <text evidence="2">The sequence shown here is derived from an EMBL/GenBank/DDBJ whole genome shotgun (WGS) entry which is preliminary data.</text>
</comment>
<dbReference type="GO" id="GO:0005737">
    <property type="term" value="C:cytoplasm"/>
    <property type="evidence" value="ECO:0007669"/>
    <property type="project" value="TreeGrafter"/>
</dbReference>
<keyword evidence="3" id="KW-1185">Reference proteome</keyword>
<organism evidence="2 3">
    <name type="scientific">Penicillium capsulatum</name>
    <dbReference type="NCBI Taxonomy" id="69766"/>
    <lineage>
        <taxon>Eukaryota</taxon>
        <taxon>Fungi</taxon>
        <taxon>Dikarya</taxon>
        <taxon>Ascomycota</taxon>
        <taxon>Pezizomycotina</taxon>
        <taxon>Eurotiomycetes</taxon>
        <taxon>Eurotiomycetidae</taxon>
        <taxon>Eurotiales</taxon>
        <taxon>Aspergillaceae</taxon>
        <taxon>Penicillium</taxon>
    </lineage>
</organism>
<evidence type="ECO:0008006" key="4">
    <source>
        <dbReference type="Google" id="ProtNLM"/>
    </source>
</evidence>
<dbReference type="GO" id="GO:0034599">
    <property type="term" value="P:cellular response to oxidative stress"/>
    <property type="evidence" value="ECO:0007669"/>
    <property type="project" value="InterPro"/>
</dbReference>